<feature type="non-terminal residue" evidence="5">
    <location>
        <position position="216"/>
    </location>
</feature>
<evidence type="ECO:0000256" key="2">
    <source>
        <dbReference type="ARBA" id="ARBA00022806"/>
    </source>
</evidence>
<feature type="compositionally biased region" description="Gly residues" evidence="3">
    <location>
        <begin position="59"/>
        <end position="69"/>
    </location>
</feature>
<dbReference type="AlphaFoldDB" id="A0AA40EH55"/>
<evidence type="ECO:0000259" key="4">
    <source>
        <dbReference type="Pfam" id="PF24385"/>
    </source>
</evidence>
<reference evidence="5" key="1">
    <citation type="submission" date="2023-06" db="EMBL/GenBank/DDBJ databases">
        <title>Genome-scale phylogeny and comparative genomics of the fungal order Sordariales.</title>
        <authorList>
            <consortium name="Lawrence Berkeley National Laboratory"/>
            <person name="Hensen N."/>
            <person name="Bonometti L."/>
            <person name="Westerberg I."/>
            <person name="Brannstrom I.O."/>
            <person name="Guillou S."/>
            <person name="Cros-Aarteil S."/>
            <person name="Calhoun S."/>
            <person name="Haridas S."/>
            <person name="Kuo A."/>
            <person name="Mondo S."/>
            <person name="Pangilinan J."/>
            <person name="Riley R."/>
            <person name="Labutti K."/>
            <person name="Andreopoulos B."/>
            <person name="Lipzen A."/>
            <person name="Chen C."/>
            <person name="Yanf M."/>
            <person name="Daum C."/>
            <person name="Ng V."/>
            <person name="Clum A."/>
            <person name="Steindorff A."/>
            <person name="Ohm R."/>
            <person name="Martin F."/>
            <person name="Silar P."/>
            <person name="Natvig D."/>
            <person name="Lalanne C."/>
            <person name="Gautier V."/>
            <person name="Ament-Velasquez S.L."/>
            <person name="Kruys A."/>
            <person name="Hutchinson M.I."/>
            <person name="Powell A.J."/>
            <person name="Barry K."/>
            <person name="Miller A.N."/>
            <person name="Grigoriev I.V."/>
            <person name="Debuchy R."/>
            <person name="Gladieux P."/>
            <person name="Thoren M.H."/>
            <person name="Johannesson H."/>
        </authorList>
    </citation>
    <scope>NUCLEOTIDE SEQUENCE</scope>
    <source>
        <strain evidence="5">CBS 540.89</strain>
    </source>
</reference>
<gene>
    <name evidence="5" type="ORF">B0T21DRAFT_248034</name>
</gene>
<accession>A0AA40EH55</accession>
<organism evidence="5 6">
    <name type="scientific">Apiosordaria backusii</name>
    <dbReference type="NCBI Taxonomy" id="314023"/>
    <lineage>
        <taxon>Eukaryota</taxon>
        <taxon>Fungi</taxon>
        <taxon>Dikarya</taxon>
        <taxon>Ascomycota</taxon>
        <taxon>Pezizomycotina</taxon>
        <taxon>Sordariomycetes</taxon>
        <taxon>Sordariomycetidae</taxon>
        <taxon>Sordariales</taxon>
        <taxon>Lasiosphaeriaceae</taxon>
        <taxon>Apiosordaria</taxon>
    </lineage>
</organism>
<dbReference type="EMBL" id="JAUKTV010000007">
    <property type="protein sequence ID" value="KAK0735513.1"/>
    <property type="molecule type" value="Genomic_DNA"/>
</dbReference>
<feature type="compositionally biased region" description="Low complexity" evidence="3">
    <location>
        <begin position="70"/>
        <end position="80"/>
    </location>
</feature>
<proteinExistence type="predicted"/>
<keyword evidence="2" id="KW-0347">Helicase</keyword>
<keyword evidence="6" id="KW-1185">Reference proteome</keyword>
<dbReference type="Proteomes" id="UP001172159">
    <property type="component" value="Unassembled WGS sequence"/>
</dbReference>
<keyword evidence="2" id="KW-0067">ATP-binding</keyword>
<evidence type="ECO:0000256" key="3">
    <source>
        <dbReference type="SAM" id="MobiDB-lite"/>
    </source>
</evidence>
<evidence type="ECO:0000313" key="6">
    <source>
        <dbReference type="Proteomes" id="UP001172159"/>
    </source>
</evidence>
<feature type="compositionally biased region" description="Basic and acidic residues" evidence="3">
    <location>
        <begin position="28"/>
        <end position="38"/>
    </location>
</feature>
<comment type="caution">
    <text evidence="5">The sequence shown here is derived from an EMBL/GenBank/DDBJ whole genome shotgun (WGS) entry which is preliminary data.</text>
</comment>
<evidence type="ECO:0000313" key="5">
    <source>
        <dbReference type="EMBL" id="KAK0735513.1"/>
    </source>
</evidence>
<dbReference type="GO" id="GO:0004386">
    <property type="term" value="F:helicase activity"/>
    <property type="evidence" value="ECO:0007669"/>
    <property type="project" value="UniProtKB-KW"/>
</dbReference>
<protein>
    <recommendedName>
        <fullName evidence="4">ATP-dependent RNA helicase DHX29 DSRM-like domain-containing protein</fullName>
    </recommendedName>
</protein>
<name>A0AA40EH55_9PEZI</name>
<dbReference type="Gene3D" id="3.30.160.20">
    <property type="match status" value="1"/>
</dbReference>
<dbReference type="InterPro" id="IPR056328">
    <property type="entry name" value="DSRM_DHX29"/>
</dbReference>
<dbReference type="SUPFAM" id="SSF54768">
    <property type="entry name" value="dsRNA-binding domain-like"/>
    <property type="match status" value="1"/>
</dbReference>
<evidence type="ECO:0000256" key="1">
    <source>
        <dbReference type="ARBA" id="ARBA00022801"/>
    </source>
</evidence>
<feature type="domain" description="ATP-dependent RNA helicase DHX29 DSRM-like" evidence="4">
    <location>
        <begin position="105"/>
        <end position="216"/>
    </location>
</feature>
<feature type="compositionally biased region" description="Low complexity" evidence="3">
    <location>
        <begin position="17"/>
        <end position="27"/>
    </location>
</feature>
<dbReference type="GO" id="GO:0016787">
    <property type="term" value="F:hydrolase activity"/>
    <property type="evidence" value="ECO:0007669"/>
    <property type="project" value="UniProtKB-KW"/>
</dbReference>
<dbReference type="Pfam" id="PF24385">
    <property type="entry name" value="DSRM_DHX29"/>
    <property type="match status" value="1"/>
</dbReference>
<keyword evidence="2" id="KW-0547">Nucleotide-binding</keyword>
<feature type="region of interest" description="Disordered" evidence="3">
    <location>
        <begin position="1"/>
        <end position="93"/>
    </location>
</feature>
<sequence>MAKHKKTPAPPPPPPAASGSAGKGSSSGKKDTKKKPPAEDDSFIVFTNSDKDPKRRGGNSSGGGGGPSSKGGPSSGPAAGQESLDSGPPKPTVKQIIGGASWTGKLPVNLLSEHCQRQKWDRPEYNTMKTKDGFSVIVSLSARNPKTQEVTKLPPFKLPPSHVHLAIKPTALEAKHFAATYALFRVCSMKNIHMTLPPDHRGYWKELEQLKKEDVK</sequence>
<keyword evidence="1" id="KW-0378">Hydrolase</keyword>